<reference evidence="2 3" key="1">
    <citation type="journal article" date="2018" name="PLoS Pathog.">
        <title>Evolution of structural diversity of trichothecenes, a family of toxins produced by plant pathogenic and entomopathogenic fungi.</title>
        <authorList>
            <person name="Proctor R.H."/>
            <person name="McCormick S.P."/>
            <person name="Kim H.S."/>
            <person name="Cardoza R.E."/>
            <person name="Stanley A.M."/>
            <person name="Lindo L."/>
            <person name="Kelly A."/>
            <person name="Brown D.W."/>
            <person name="Lee T."/>
            <person name="Vaughan M.M."/>
            <person name="Alexander N.J."/>
            <person name="Busman M."/>
            <person name="Gutierrez S."/>
        </authorList>
    </citation>
    <scope>NUCLEOTIDE SEQUENCE [LARGE SCALE GENOMIC DNA]</scope>
    <source>
        <strain evidence="2 3">IBT 40837</strain>
    </source>
</reference>
<dbReference type="GO" id="GO:0006289">
    <property type="term" value="P:nucleotide-excision repair"/>
    <property type="evidence" value="ECO:0007669"/>
    <property type="project" value="InterPro"/>
</dbReference>
<evidence type="ECO:0000313" key="3">
    <source>
        <dbReference type="Proteomes" id="UP000266272"/>
    </source>
</evidence>
<evidence type="ECO:0000313" key="2">
    <source>
        <dbReference type="EMBL" id="RFU71834.1"/>
    </source>
</evidence>
<dbReference type="GO" id="GO:0000439">
    <property type="term" value="C:transcription factor TFIIH core complex"/>
    <property type="evidence" value="ECO:0007669"/>
    <property type="project" value="InterPro"/>
</dbReference>
<keyword evidence="1" id="KW-0234">DNA repair</keyword>
<keyword evidence="1" id="KW-0805">Transcription regulation</keyword>
<dbReference type="AlphaFoldDB" id="A0A395N7H1"/>
<accession>A0A395N7H1</accession>
<keyword evidence="1" id="KW-0804">Transcription</keyword>
<dbReference type="Proteomes" id="UP000266272">
    <property type="component" value="Unassembled WGS sequence"/>
</dbReference>
<protein>
    <recommendedName>
        <fullName evidence="1">RNA polymerase II transcription factor B subunit 2</fullName>
    </recommendedName>
</protein>
<comment type="function">
    <text evidence="1">Component of the general transcription and DNA repair factor IIH (TFIIH) core complex which is involved in general and transcription-coupled nucleotide excision repair (NER) of damaged DNA.</text>
</comment>
<keyword evidence="3" id="KW-1185">Reference proteome</keyword>
<comment type="similarity">
    <text evidence="1">Belongs to the TFB2 family.</text>
</comment>
<evidence type="ECO:0000256" key="1">
    <source>
        <dbReference type="RuleBase" id="RU364024"/>
    </source>
</evidence>
<feature type="non-terminal residue" evidence="2">
    <location>
        <position position="95"/>
    </location>
</feature>
<keyword evidence="1" id="KW-0539">Nucleus</keyword>
<dbReference type="InterPro" id="IPR004598">
    <property type="entry name" value="TFIIH_p52/Tfb2"/>
</dbReference>
<dbReference type="Pfam" id="PF03849">
    <property type="entry name" value="Tfb2"/>
    <property type="match status" value="1"/>
</dbReference>
<sequence>MSNPSLHLTEYLERLPGTTFKKLYQQPSTAFAIFRRMLPHLAKTFVMRMLFMPQPMTLTDLDVWVKPEAKRKKDQSLSILRSLHIVQISAPSKEK</sequence>
<comment type="caution">
    <text evidence="2">The sequence shown here is derived from an EMBL/GenBank/DDBJ whole genome shotgun (WGS) entry which is preliminary data.</text>
</comment>
<dbReference type="GO" id="GO:0001671">
    <property type="term" value="F:ATPase activator activity"/>
    <property type="evidence" value="ECO:0007669"/>
    <property type="project" value="InterPro"/>
</dbReference>
<proteinExistence type="inferred from homology"/>
<name>A0A395N7H1_TRIAR</name>
<dbReference type="GO" id="GO:0003690">
    <property type="term" value="F:double-stranded DNA binding"/>
    <property type="evidence" value="ECO:0007669"/>
    <property type="project" value="TreeGrafter"/>
</dbReference>
<dbReference type="OrthoDB" id="364513at2759"/>
<dbReference type="EMBL" id="PXOA01001173">
    <property type="protein sequence ID" value="RFU71834.1"/>
    <property type="molecule type" value="Genomic_DNA"/>
</dbReference>
<gene>
    <name evidence="2" type="ORF">TARUN_10428</name>
</gene>
<organism evidence="2 3">
    <name type="scientific">Trichoderma arundinaceum</name>
    <dbReference type="NCBI Taxonomy" id="490622"/>
    <lineage>
        <taxon>Eukaryota</taxon>
        <taxon>Fungi</taxon>
        <taxon>Dikarya</taxon>
        <taxon>Ascomycota</taxon>
        <taxon>Pezizomycotina</taxon>
        <taxon>Sordariomycetes</taxon>
        <taxon>Hypocreomycetidae</taxon>
        <taxon>Hypocreales</taxon>
        <taxon>Hypocreaceae</taxon>
        <taxon>Trichoderma</taxon>
    </lineage>
</organism>
<dbReference type="GO" id="GO:0005675">
    <property type="term" value="C:transcription factor TFIIH holo complex"/>
    <property type="evidence" value="ECO:0007669"/>
    <property type="project" value="TreeGrafter"/>
</dbReference>
<comment type="subcellular location">
    <subcellularLocation>
        <location evidence="1">Nucleus</location>
    </subcellularLocation>
</comment>
<dbReference type="STRING" id="490622.A0A395N7H1"/>
<keyword evidence="1" id="KW-0227">DNA damage</keyword>
<dbReference type="PANTHER" id="PTHR13152:SF0">
    <property type="entry name" value="GENERAL TRANSCRIPTION FACTOR IIH SUBUNIT 4"/>
    <property type="match status" value="1"/>
</dbReference>
<dbReference type="PANTHER" id="PTHR13152">
    <property type="entry name" value="TFIIH, POLYPEPTIDE 4"/>
    <property type="match status" value="1"/>
</dbReference>